<evidence type="ECO:0000256" key="4">
    <source>
        <dbReference type="ARBA" id="ARBA00022630"/>
    </source>
</evidence>
<dbReference type="GO" id="GO:0016705">
    <property type="term" value="F:oxidoreductase activity, acting on paired donors, with incorporation or reduction of molecular oxygen"/>
    <property type="evidence" value="ECO:0007669"/>
    <property type="project" value="InterPro"/>
</dbReference>
<dbReference type="GO" id="GO:0004497">
    <property type="term" value="F:monooxygenase activity"/>
    <property type="evidence" value="ECO:0007669"/>
    <property type="project" value="UniProtKB-KW"/>
</dbReference>
<dbReference type="RefSeq" id="WP_153477732.1">
    <property type="nucleotide sequence ID" value="NZ_VWNA01000001.1"/>
</dbReference>
<protein>
    <submittedName>
        <fullName evidence="9">UbiH/UbiF family hydroxylase</fullName>
    </submittedName>
</protein>
<evidence type="ECO:0000256" key="1">
    <source>
        <dbReference type="ARBA" id="ARBA00001974"/>
    </source>
</evidence>
<name>A0A6A7Y0B6_9HYPH</name>
<reference evidence="9 10" key="1">
    <citation type="submission" date="2019-09" db="EMBL/GenBank/DDBJ databases">
        <title>Segnochrobactrum spirostomi gen. nov., sp. nov., isolated from the ciliate Spirostomum cf. yagiui and description of a novel family, Segnochrobactraceae fam. nov. within the order Rhizobiales of the class Alphaproteobacteria.</title>
        <authorList>
            <person name="Akter S."/>
            <person name="Shazib S.U.A."/>
            <person name="Shin M.K."/>
        </authorList>
    </citation>
    <scope>NUCLEOTIDE SEQUENCE [LARGE SCALE GENOMIC DNA]</scope>
    <source>
        <strain evidence="9 10">Sp-1</strain>
    </source>
</reference>
<keyword evidence="6" id="KW-0560">Oxidoreductase</keyword>
<evidence type="ECO:0000313" key="9">
    <source>
        <dbReference type="EMBL" id="MQT11262.1"/>
    </source>
</evidence>
<comment type="pathway">
    <text evidence="2">Cofactor biosynthesis; ubiquinone biosynthesis.</text>
</comment>
<proteinExistence type="inferred from homology"/>
<dbReference type="NCBIfam" id="NF005691">
    <property type="entry name" value="PRK07494.1"/>
    <property type="match status" value="1"/>
</dbReference>
<evidence type="ECO:0000256" key="5">
    <source>
        <dbReference type="ARBA" id="ARBA00022827"/>
    </source>
</evidence>
<dbReference type="PRINTS" id="PR00420">
    <property type="entry name" value="RNGMNOXGNASE"/>
</dbReference>
<organism evidence="9 10">
    <name type="scientific">Segnochrobactrum spirostomi</name>
    <dbReference type="NCBI Taxonomy" id="2608987"/>
    <lineage>
        <taxon>Bacteria</taxon>
        <taxon>Pseudomonadati</taxon>
        <taxon>Pseudomonadota</taxon>
        <taxon>Alphaproteobacteria</taxon>
        <taxon>Hyphomicrobiales</taxon>
        <taxon>Segnochrobactraceae</taxon>
        <taxon>Segnochrobactrum</taxon>
    </lineage>
</organism>
<keyword evidence="5" id="KW-0274">FAD</keyword>
<dbReference type="EMBL" id="VWNA01000001">
    <property type="protein sequence ID" value="MQT11262.1"/>
    <property type="molecule type" value="Genomic_DNA"/>
</dbReference>
<dbReference type="InterPro" id="IPR036188">
    <property type="entry name" value="FAD/NAD-bd_sf"/>
</dbReference>
<evidence type="ECO:0000313" key="10">
    <source>
        <dbReference type="Proteomes" id="UP000332515"/>
    </source>
</evidence>
<keyword evidence="10" id="KW-1185">Reference proteome</keyword>
<comment type="similarity">
    <text evidence="3">Belongs to the UbiH/COQ6 family.</text>
</comment>
<dbReference type="PANTHER" id="PTHR43876:SF7">
    <property type="entry name" value="UBIQUINONE BIOSYNTHESIS MONOOXYGENASE COQ6, MITOCHONDRIAL"/>
    <property type="match status" value="1"/>
</dbReference>
<dbReference type="NCBIfam" id="TIGR01988">
    <property type="entry name" value="Ubi-OHases"/>
    <property type="match status" value="1"/>
</dbReference>
<dbReference type="InterPro" id="IPR002938">
    <property type="entry name" value="FAD-bd"/>
</dbReference>
<evidence type="ECO:0000256" key="6">
    <source>
        <dbReference type="ARBA" id="ARBA00023002"/>
    </source>
</evidence>
<evidence type="ECO:0000256" key="2">
    <source>
        <dbReference type="ARBA" id="ARBA00004749"/>
    </source>
</evidence>
<feature type="domain" description="FAD-binding" evidence="8">
    <location>
        <begin position="6"/>
        <end position="339"/>
    </location>
</feature>
<dbReference type="AlphaFoldDB" id="A0A6A7Y0B6"/>
<comment type="cofactor">
    <cofactor evidence="1">
        <name>FAD</name>
        <dbReference type="ChEBI" id="CHEBI:57692"/>
    </cofactor>
</comment>
<evidence type="ECO:0000259" key="8">
    <source>
        <dbReference type="Pfam" id="PF01494"/>
    </source>
</evidence>
<accession>A0A6A7Y0B6</accession>
<keyword evidence="4" id="KW-0285">Flavoprotein</keyword>
<dbReference type="Proteomes" id="UP000332515">
    <property type="component" value="Unassembled WGS sequence"/>
</dbReference>
<evidence type="ECO:0000256" key="7">
    <source>
        <dbReference type="ARBA" id="ARBA00023033"/>
    </source>
</evidence>
<dbReference type="UniPathway" id="UPA00232"/>
<dbReference type="InterPro" id="IPR010971">
    <property type="entry name" value="UbiH/COQ6"/>
</dbReference>
<dbReference type="SUPFAM" id="SSF51905">
    <property type="entry name" value="FAD/NAD(P)-binding domain"/>
    <property type="match status" value="1"/>
</dbReference>
<comment type="caution">
    <text evidence="9">The sequence shown here is derived from an EMBL/GenBank/DDBJ whole genome shotgun (WGS) entry which is preliminary data.</text>
</comment>
<dbReference type="GO" id="GO:0006744">
    <property type="term" value="P:ubiquinone biosynthetic process"/>
    <property type="evidence" value="ECO:0007669"/>
    <property type="project" value="UniProtKB-UniPathway"/>
</dbReference>
<keyword evidence="7" id="KW-0503">Monooxygenase</keyword>
<dbReference type="Gene3D" id="3.50.50.60">
    <property type="entry name" value="FAD/NAD(P)-binding domain"/>
    <property type="match status" value="2"/>
</dbReference>
<dbReference type="Pfam" id="PF01494">
    <property type="entry name" value="FAD_binding_3"/>
    <property type="match status" value="1"/>
</dbReference>
<dbReference type="GO" id="GO:0071949">
    <property type="term" value="F:FAD binding"/>
    <property type="evidence" value="ECO:0007669"/>
    <property type="project" value="InterPro"/>
</dbReference>
<dbReference type="PANTHER" id="PTHR43876">
    <property type="entry name" value="UBIQUINONE BIOSYNTHESIS MONOOXYGENASE COQ6, MITOCHONDRIAL"/>
    <property type="match status" value="1"/>
</dbReference>
<gene>
    <name evidence="9" type="ORF">F0357_00945</name>
</gene>
<sequence>MNAQDFEIAVVGGGPAGMIAAIAFAVEGRSTVLVAPPLSTDARTTALMRSSVEELNRLGAWAALRDDAAPLAAMRLIDDTRRLIRAPETTFYASELGFEAFGWNVENDRLNAALSARLDALVSEGAPLVRIAAPAESISVEERSVRIEAGADVLRATLCVGADGLRSPAREAAGIECVGWDYQQAAFVTSLSHELPHGDSSTEFHTTTGPFTLVPLGPRRSSLVWVERRPRAEALAALDEDALALEIERQARSFLGKMRVVAPRAVLPLSTQIARRFGANRIALVGEAAHRIPPIGAQGLNLGVRDVADLVAATRRASLESGDVGGPAVLTAYDRARRADVGPRTVGVDLLNRSLLTGFLPVQIARSLGLLVAAEVPPLRRLLMLGGLGEAVGARGRAPRITAGADAGGW</sequence>
<dbReference type="InterPro" id="IPR051205">
    <property type="entry name" value="UbiH/COQ6_monooxygenase"/>
</dbReference>
<evidence type="ECO:0000256" key="3">
    <source>
        <dbReference type="ARBA" id="ARBA00005349"/>
    </source>
</evidence>